<sequence length="460" mass="50887">MKKILSLLASLTLLFSLAACTGNDNTEKTSKEEDKKSGGEEVTITYANWNLGTEEEQNLERLMIKAFEEKYPNIKVQIDESINPADWNGSLASATSGGKMPDVFALNQIPLPVSNEWVMDISELAQGDEDFKNIPQIVQDSSKLNGKQYAIPFAQHFLGYLVNKDIFNAANLDTPEYGMSIEKFTQSVKEATNVSKGIAGTNHPFTIGDWYPAAANEDLGWFTYKDGEYSLDSKEFINGMNLAKEIATNGYAYETLPDDQKANFKGEDPEQVWLNGGVALKWDGTWATGHIDDSAAFDWDFVGIPSGRTVVVNDYVGIAKSSKHPEEAFQFVKWMSFGKEGFLKRVEIADAEGKTLNTLPVNSDQEVLDAYFEILDVPGIRTAYDNLENAIVEPVKVVPGYIESRFEGTTGVKVGDNENATTGQLLDSFFKGENKVEDYAKQLDELADKKSKEAAEALNK</sequence>
<dbReference type="OrthoDB" id="383889at2"/>
<comment type="subcellular location">
    <subcellularLocation>
        <location evidence="1">Cell envelope</location>
    </subcellularLocation>
</comment>
<evidence type="ECO:0000256" key="1">
    <source>
        <dbReference type="ARBA" id="ARBA00004196"/>
    </source>
</evidence>
<evidence type="ECO:0000256" key="3">
    <source>
        <dbReference type="ARBA" id="ARBA00022448"/>
    </source>
</evidence>
<dbReference type="PROSITE" id="PS51257">
    <property type="entry name" value="PROKAR_LIPOPROTEIN"/>
    <property type="match status" value="1"/>
</dbReference>
<proteinExistence type="inferred from homology"/>
<comment type="caution">
    <text evidence="6">The sequence shown here is derived from an EMBL/GenBank/DDBJ whole genome shotgun (WGS) entry which is preliminary data.</text>
</comment>
<keyword evidence="3" id="KW-0813">Transport</keyword>
<dbReference type="SUPFAM" id="SSF53850">
    <property type="entry name" value="Periplasmic binding protein-like II"/>
    <property type="match status" value="1"/>
</dbReference>
<keyword evidence="7" id="KW-1185">Reference proteome</keyword>
<dbReference type="Proteomes" id="UP000032512">
    <property type="component" value="Unassembled WGS sequence"/>
</dbReference>
<accession>A0A0D6ZD93</accession>
<protein>
    <recommendedName>
        <fullName evidence="8">Extracellular solute-binding protein</fullName>
    </recommendedName>
</protein>
<evidence type="ECO:0000313" key="6">
    <source>
        <dbReference type="EMBL" id="KIY23517.1"/>
    </source>
</evidence>
<dbReference type="InterPro" id="IPR050490">
    <property type="entry name" value="Bact_solute-bd_prot1"/>
</dbReference>
<gene>
    <name evidence="6" type="ORF">UB32_02440</name>
</gene>
<feature type="signal peptide" evidence="5">
    <location>
        <begin position="1"/>
        <end position="18"/>
    </location>
</feature>
<comment type="similarity">
    <text evidence="2">Belongs to the bacterial solute-binding protein 1 family.</text>
</comment>
<evidence type="ECO:0000313" key="7">
    <source>
        <dbReference type="Proteomes" id="UP000032512"/>
    </source>
</evidence>
<dbReference type="Pfam" id="PF01547">
    <property type="entry name" value="SBP_bac_1"/>
    <property type="match status" value="1"/>
</dbReference>
<dbReference type="Gene3D" id="3.40.190.10">
    <property type="entry name" value="Periplasmic binding protein-like II"/>
    <property type="match status" value="1"/>
</dbReference>
<feature type="chain" id="PRO_5002315893" description="Extracellular solute-binding protein" evidence="5">
    <location>
        <begin position="19"/>
        <end position="460"/>
    </location>
</feature>
<evidence type="ECO:0000256" key="4">
    <source>
        <dbReference type="ARBA" id="ARBA00022729"/>
    </source>
</evidence>
<keyword evidence="4 5" id="KW-0732">Signal</keyword>
<evidence type="ECO:0000256" key="2">
    <source>
        <dbReference type="ARBA" id="ARBA00008520"/>
    </source>
</evidence>
<evidence type="ECO:0008006" key="8">
    <source>
        <dbReference type="Google" id="ProtNLM"/>
    </source>
</evidence>
<dbReference type="PANTHER" id="PTHR43649">
    <property type="entry name" value="ARABINOSE-BINDING PROTEIN-RELATED"/>
    <property type="match status" value="1"/>
</dbReference>
<dbReference type="PATRIC" id="fig|285983.3.peg.2113"/>
<evidence type="ECO:0000256" key="5">
    <source>
        <dbReference type="SAM" id="SignalP"/>
    </source>
</evidence>
<dbReference type="GO" id="GO:0030313">
    <property type="term" value="C:cell envelope"/>
    <property type="evidence" value="ECO:0007669"/>
    <property type="project" value="UniProtKB-SubCell"/>
</dbReference>
<reference evidence="6 7" key="1">
    <citation type="submission" date="2015-01" db="EMBL/GenBank/DDBJ databases">
        <title>Draft genome sequences of the supercritical CO2 tolerant bacteria Bacillus subterraneus MITOT1 and Bacillus cereus MIT0214.</title>
        <authorList>
            <person name="Peet K.C."/>
            <person name="Thompson J.R."/>
        </authorList>
    </citation>
    <scope>NUCLEOTIDE SEQUENCE [LARGE SCALE GENOMIC DNA]</scope>
    <source>
        <strain evidence="6 7">MITOT1</strain>
    </source>
</reference>
<dbReference type="InterPro" id="IPR006059">
    <property type="entry name" value="SBP"/>
</dbReference>
<name>A0A0D6ZD93_9BACI</name>
<dbReference type="PANTHER" id="PTHR43649:SF31">
    <property type="entry name" value="SN-GLYCEROL-3-PHOSPHATE-BINDING PERIPLASMIC PROTEIN UGPB"/>
    <property type="match status" value="1"/>
</dbReference>
<dbReference type="AlphaFoldDB" id="A0A0D6ZD93"/>
<dbReference type="EMBL" id="JXIQ01000016">
    <property type="protein sequence ID" value="KIY23517.1"/>
    <property type="molecule type" value="Genomic_DNA"/>
</dbReference>
<organism evidence="6 7">
    <name type="scientific">Mesobacillus subterraneus</name>
    <dbReference type="NCBI Taxonomy" id="285983"/>
    <lineage>
        <taxon>Bacteria</taxon>
        <taxon>Bacillati</taxon>
        <taxon>Bacillota</taxon>
        <taxon>Bacilli</taxon>
        <taxon>Bacillales</taxon>
        <taxon>Bacillaceae</taxon>
        <taxon>Mesobacillus</taxon>
    </lineage>
</organism>
<dbReference type="RefSeq" id="WP_044390906.1">
    <property type="nucleotide sequence ID" value="NZ_JXIQ01000016.1"/>
</dbReference>